<keyword evidence="2" id="KW-1185">Reference proteome</keyword>
<dbReference type="RefSeq" id="XP_002840260.1">
    <property type="nucleotide sequence ID" value="XM_002840214.1"/>
</dbReference>
<dbReference type="EMBL" id="FN430329">
    <property type="protein sequence ID" value="CAZ84451.1"/>
    <property type="molecule type" value="Genomic_DNA"/>
</dbReference>
<sequence>MQLLCSHKFYQARDDPLPSYRITMGRFSKSQHANRAIAAKQEAKRARLSNSIFFSVKLRKYRPRSIPSYTTPRRPSILAGVPDPRSRGWTRREYFKL</sequence>
<dbReference type="GeneID" id="9185669"/>
<organism evidence="1 2">
    <name type="scientific">Tuber melanosporum (strain Mel28)</name>
    <name type="common">Perigord black truffle</name>
    <dbReference type="NCBI Taxonomy" id="656061"/>
    <lineage>
        <taxon>Eukaryota</taxon>
        <taxon>Fungi</taxon>
        <taxon>Dikarya</taxon>
        <taxon>Ascomycota</taxon>
        <taxon>Pezizomycotina</taxon>
        <taxon>Pezizomycetes</taxon>
        <taxon>Pezizales</taxon>
        <taxon>Tuberaceae</taxon>
        <taxon>Tuber</taxon>
    </lineage>
</organism>
<dbReference type="AlphaFoldDB" id="D5GIV8"/>
<evidence type="ECO:0000313" key="2">
    <source>
        <dbReference type="Proteomes" id="UP000006911"/>
    </source>
</evidence>
<accession>D5GIV8</accession>
<dbReference type="InParanoid" id="D5GIV8"/>
<evidence type="ECO:0000313" key="1">
    <source>
        <dbReference type="EMBL" id="CAZ84451.1"/>
    </source>
</evidence>
<reference evidence="1 2" key="1">
    <citation type="journal article" date="2010" name="Nature">
        <title>Perigord black truffle genome uncovers evolutionary origins and mechanisms of symbiosis.</title>
        <authorList>
            <person name="Martin F."/>
            <person name="Kohler A."/>
            <person name="Murat C."/>
            <person name="Balestrini R."/>
            <person name="Coutinho P.M."/>
            <person name="Jaillon O."/>
            <person name="Montanini B."/>
            <person name="Morin E."/>
            <person name="Noel B."/>
            <person name="Percudani R."/>
            <person name="Porcel B."/>
            <person name="Rubini A."/>
            <person name="Amicucci A."/>
            <person name="Amselem J."/>
            <person name="Anthouard V."/>
            <person name="Arcioni S."/>
            <person name="Artiguenave F."/>
            <person name="Aury J.M."/>
            <person name="Ballario P."/>
            <person name="Bolchi A."/>
            <person name="Brenna A."/>
            <person name="Brun A."/>
            <person name="Buee M."/>
            <person name="Cantarel B."/>
            <person name="Chevalier G."/>
            <person name="Couloux A."/>
            <person name="Da Silva C."/>
            <person name="Denoeud F."/>
            <person name="Duplessis S."/>
            <person name="Ghignone S."/>
            <person name="Hilselberger B."/>
            <person name="Iotti M."/>
            <person name="Marcais B."/>
            <person name="Mello A."/>
            <person name="Miranda M."/>
            <person name="Pacioni G."/>
            <person name="Quesneville H."/>
            <person name="Riccioni C."/>
            <person name="Ruotolo R."/>
            <person name="Splivallo R."/>
            <person name="Stocchi V."/>
            <person name="Tisserant E."/>
            <person name="Viscomi A.R."/>
            <person name="Zambonelli A."/>
            <person name="Zampieri E."/>
            <person name="Henrissat B."/>
            <person name="Lebrun M.H."/>
            <person name="Paolocci F."/>
            <person name="Bonfante P."/>
            <person name="Ottonello S."/>
            <person name="Wincker P."/>
        </authorList>
    </citation>
    <scope>NUCLEOTIDE SEQUENCE [LARGE SCALE GENOMIC DNA]</scope>
    <source>
        <strain evidence="1 2">Mel28</strain>
    </source>
</reference>
<dbReference type="KEGG" id="tml:GSTUM_00008706001"/>
<protein>
    <submittedName>
        <fullName evidence="1">(Perigord truffle) hypothetical protein</fullName>
    </submittedName>
</protein>
<gene>
    <name evidence="1" type="ORF">GSTUM_00008706001</name>
</gene>
<dbReference type="Proteomes" id="UP000006911">
    <property type="component" value="Unassembled WGS sequence"/>
</dbReference>
<dbReference type="HOGENOM" id="CLU_2348210_0_0_1"/>
<proteinExistence type="predicted"/>
<name>D5GIV8_TUBMM</name>